<dbReference type="InterPro" id="IPR012334">
    <property type="entry name" value="Pectin_lyas_fold"/>
</dbReference>
<dbReference type="InterPro" id="IPR011050">
    <property type="entry name" value="Pectin_lyase_fold/virulence"/>
</dbReference>
<dbReference type="SUPFAM" id="SSF81296">
    <property type="entry name" value="E set domains"/>
    <property type="match status" value="1"/>
</dbReference>
<dbReference type="InterPro" id="IPR013783">
    <property type="entry name" value="Ig-like_fold"/>
</dbReference>
<name>A0A382P6H2_9ZZZZ</name>
<dbReference type="SUPFAM" id="SSF51126">
    <property type="entry name" value="Pectin lyase-like"/>
    <property type="match status" value="1"/>
</dbReference>
<sequence length="358" mass="38171">YLSNNQLMGLIPDSLCNLTSTNIALNNNSLCPIYPECIAESTIGAQDTTKCGYPQIFKLIPPQPAPGQMVTLKGINFGSPLNLNTAKFYQNETSLDGFLFQSPSSQTELFVRIPSELAAGICTTTVSFSGDSVMTSFPFTFTLNSIPDAPILHNVFKDSSGSWVKADIITGGDTILVSGYGIDTQGWSVSFAKDARTFPGQYVNTTSSSKLKIAPKVVVPLGMGSGYVEITVSVMVGGVESELSTPLQIYFKDNLSFVDIINVTGPWKGTEDNPFNKIQEGIDAITDNGRVLVASGKYIENISFKGKSITVGSLYLTTGDTSFISSTIIDGNNNGSVVSFVNNENSSAVLTGFTIQNG</sequence>
<organism evidence="1">
    <name type="scientific">marine metagenome</name>
    <dbReference type="NCBI Taxonomy" id="408172"/>
    <lineage>
        <taxon>unclassified sequences</taxon>
        <taxon>metagenomes</taxon>
        <taxon>ecological metagenomes</taxon>
    </lineage>
</organism>
<gene>
    <name evidence="1" type="ORF">METZ01_LOCUS321848</name>
</gene>
<evidence type="ECO:0008006" key="2">
    <source>
        <dbReference type="Google" id="ProtNLM"/>
    </source>
</evidence>
<dbReference type="AlphaFoldDB" id="A0A382P6H2"/>
<dbReference type="Gene3D" id="2.160.20.10">
    <property type="entry name" value="Single-stranded right-handed beta-helix, Pectin lyase-like"/>
    <property type="match status" value="1"/>
</dbReference>
<accession>A0A382P6H2</accession>
<protein>
    <recommendedName>
        <fullName evidence="2">IPT/TIG domain-containing protein</fullName>
    </recommendedName>
</protein>
<dbReference type="InterPro" id="IPR014756">
    <property type="entry name" value="Ig_E-set"/>
</dbReference>
<feature type="non-terminal residue" evidence="1">
    <location>
        <position position="1"/>
    </location>
</feature>
<reference evidence="1" key="1">
    <citation type="submission" date="2018-05" db="EMBL/GenBank/DDBJ databases">
        <authorList>
            <person name="Lanie J.A."/>
            <person name="Ng W.-L."/>
            <person name="Kazmierczak K.M."/>
            <person name="Andrzejewski T.M."/>
            <person name="Davidsen T.M."/>
            <person name="Wayne K.J."/>
            <person name="Tettelin H."/>
            <person name="Glass J.I."/>
            <person name="Rusch D."/>
            <person name="Podicherti R."/>
            <person name="Tsui H.-C.T."/>
            <person name="Winkler M.E."/>
        </authorList>
    </citation>
    <scope>NUCLEOTIDE SEQUENCE</scope>
</reference>
<dbReference type="EMBL" id="UINC01105217">
    <property type="protein sequence ID" value="SVC68994.1"/>
    <property type="molecule type" value="Genomic_DNA"/>
</dbReference>
<evidence type="ECO:0000313" key="1">
    <source>
        <dbReference type="EMBL" id="SVC68994.1"/>
    </source>
</evidence>
<proteinExistence type="predicted"/>
<dbReference type="Gene3D" id="2.60.40.10">
    <property type="entry name" value="Immunoglobulins"/>
    <property type="match status" value="1"/>
</dbReference>
<feature type="non-terminal residue" evidence="1">
    <location>
        <position position="358"/>
    </location>
</feature>